<accession>A0A9X3ILW3</accession>
<protein>
    <submittedName>
        <fullName evidence="3">DUF1269 domain-containing protein</fullName>
    </submittedName>
</protein>
<dbReference type="AlphaFoldDB" id="A0A9X3ILW3"/>
<evidence type="ECO:0000313" key="4">
    <source>
        <dbReference type="Proteomes" id="UP001144805"/>
    </source>
</evidence>
<keyword evidence="2" id="KW-0812">Transmembrane</keyword>
<keyword evidence="4" id="KW-1185">Reference proteome</keyword>
<reference evidence="3" key="1">
    <citation type="submission" date="2022-11" db="EMBL/GenBank/DDBJ databases">
        <title>Biodiversity and phylogenetic relationships of bacteria.</title>
        <authorList>
            <person name="Machado R.A.R."/>
            <person name="Bhat A."/>
            <person name="Loulou A."/>
            <person name="Kallel S."/>
        </authorList>
    </citation>
    <scope>NUCLEOTIDE SEQUENCE</scope>
    <source>
        <strain evidence="3">K-TC2</strain>
    </source>
</reference>
<keyword evidence="2" id="KW-0472">Membrane</keyword>
<evidence type="ECO:0000256" key="2">
    <source>
        <dbReference type="SAM" id="Phobius"/>
    </source>
</evidence>
<feature type="compositionally biased region" description="Low complexity" evidence="1">
    <location>
        <begin position="163"/>
        <end position="186"/>
    </location>
</feature>
<name>A0A9X3ILW3_9HYPH</name>
<feature type="transmembrane region" description="Helical" evidence="2">
    <location>
        <begin position="64"/>
        <end position="86"/>
    </location>
</feature>
<dbReference type="Proteomes" id="UP001144805">
    <property type="component" value="Unassembled WGS sequence"/>
</dbReference>
<proteinExistence type="predicted"/>
<dbReference type="EMBL" id="JAPKNK010000008">
    <property type="protein sequence ID" value="MCX5571114.1"/>
    <property type="molecule type" value="Genomic_DNA"/>
</dbReference>
<keyword evidence="2" id="KW-1133">Transmembrane helix</keyword>
<feature type="region of interest" description="Disordered" evidence="1">
    <location>
        <begin position="158"/>
        <end position="186"/>
    </location>
</feature>
<dbReference type="RefSeq" id="WP_266340078.1">
    <property type="nucleotide sequence ID" value="NZ_JAPKNK010000008.1"/>
</dbReference>
<gene>
    <name evidence="3" type="ORF">OSH07_18075</name>
</gene>
<organism evidence="3 4">
    <name type="scientific">Kaistia nematophila</name>
    <dbReference type="NCBI Taxonomy" id="2994654"/>
    <lineage>
        <taxon>Bacteria</taxon>
        <taxon>Pseudomonadati</taxon>
        <taxon>Pseudomonadota</taxon>
        <taxon>Alphaproteobacteria</taxon>
        <taxon>Hyphomicrobiales</taxon>
        <taxon>Kaistiaceae</taxon>
        <taxon>Kaistia</taxon>
    </lineage>
</organism>
<evidence type="ECO:0000313" key="3">
    <source>
        <dbReference type="EMBL" id="MCX5571114.1"/>
    </source>
</evidence>
<evidence type="ECO:0000256" key="1">
    <source>
        <dbReference type="SAM" id="MobiDB-lite"/>
    </source>
</evidence>
<sequence length="186" mass="19187">MSDLVFIAFPSEQKAEEVRDRVLEMQKEYLIELGDAVVAVRDANGRIKLNQLVNTTATGAVSGAFWGTLIGFIFLMPLVGTAIGAASGALGGKLTDVGINDQFMKDAAQSLAPGNAGLFLLIRKMTTDKVLADLRGVGGTVMRTSLTDEQEKALREALADHSGAQAAPAEAAPGSAPAGGATPATS</sequence>
<dbReference type="Pfam" id="PF06897">
    <property type="entry name" value="DUF1269"/>
    <property type="match status" value="1"/>
</dbReference>
<dbReference type="InterPro" id="IPR009200">
    <property type="entry name" value="DUF1269_membrane"/>
</dbReference>
<comment type="caution">
    <text evidence="3">The sequence shown here is derived from an EMBL/GenBank/DDBJ whole genome shotgun (WGS) entry which is preliminary data.</text>
</comment>